<proteinExistence type="predicted"/>
<gene>
    <name evidence="1" type="ORF">BDN72DRAFT_896914</name>
</gene>
<evidence type="ECO:0000313" key="2">
    <source>
        <dbReference type="Proteomes" id="UP000308600"/>
    </source>
</evidence>
<name>A0ACD3AWT8_9AGAR</name>
<sequence length="469" mass="53254">MQLISLYDKFSPAIRDVRNNPCPVSTLPIELLQEIFAFSITEKPAPRIRAGISRDELEPPGFQVTALILTWVCSQWRQIALSMQELWCTMNIYKPKKRCVELAKVYLSRSGDTTPLNLYLRQDTLLDVRKYPLPSACPEHKATVDILELWVPQAHRWRSIFLFLSCTLHELPKIPASALSSLQEANIRFVKMPRGTKPMIECLWGNIFLSPALRIASWHKPLPAVPFSQLSEVGLLDTTTDEFFAFLPSCHRLRRLSVHISSKEIPRHTPLESPIVLPYLEFLDVEIGQKSPSILDQVSAPVLRQLKLTDSRDTAFTEVHSLAQFLERSRCILRSLYLRQIRMETESPITEYFSRASPQLARLETCSLTVWNTTLSERVISLFSPRIANNSLLVPFPSLVDLELSPLVTTDGVISSMIKSRSAAGAPLWAFECEVKRVPSNSTGYPKDEEALQRLMQDGLQLDWDSLKG</sequence>
<dbReference type="Proteomes" id="UP000308600">
    <property type="component" value="Unassembled WGS sequence"/>
</dbReference>
<reference evidence="1 2" key="1">
    <citation type="journal article" date="2019" name="Nat. Ecol. Evol.">
        <title>Megaphylogeny resolves global patterns of mushroom evolution.</title>
        <authorList>
            <person name="Varga T."/>
            <person name="Krizsan K."/>
            <person name="Foldi C."/>
            <person name="Dima B."/>
            <person name="Sanchez-Garcia M."/>
            <person name="Sanchez-Ramirez S."/>
            <person name="Szollosi G.J."/>
            <person name="Szarkandi J.G."/>
            <person name="Papp V."/>
            <person name="Albert L."/>
            <person name="Andreopoulos W."/>
            <person name="Angelini C."/>
            <person name="Antonin V."/>
            <person name="Barry K.W."/>
            <person name="Bougher N.L."/>
            <person name="Buchanan P."/>
            <person name="Buyck B."/>
            <person name="Bense V."/>
            <person name="Catcheside P."/>
            <person name="Chovatia M."/>
            <person name="Cooper J."/>
            <person name="Damon W."/>
            <person name="Desjardin D."/>
            <person name="Finy P."/>
            <person name="Geml J."/>
            <person name="Haridas S."/>
            <person name="Hughes K."/>
            <person name="Justo A."/>
            <person name="Karasinski D."/>
            <person name="Kautmanova I."/>
            <person name="Kiss B."/>
            <person name="Kocsube S."/>
            <person name="Kotiranta H."/>
            <person name="LaButti K.M."/>
            <person name="Lechner B.E."/>
            <person name="Liimatainen K."/>
            <person name="Lipzen A."/>
            <person name="Lukacs Z."/>
            <person name="Mihaltcheva S."/>
            <person name="Morgado L.N."/>
            <person name="Niskanen T."/>
            <person name="Noordeloos M.E."/>
            <person name="Ohm R.A."/>
            <person name="Ortiz-Santana B."/>
            <person name="Ovrebo C."/>
            <person name="Racz N."/>
            <person name="Riley R."/>
            <person name="Savchenko A."/>
            <person name="Shiryaev A."/>
            <person name="Soop K."/>
            <person name="Spirin V."/>
            <person name="Szebenyi C."/>
            <person name="Tomsovsky M."/>
            <person name="Tulloss R.E."/>
            <person name="Uehling J."/>
            <person name="Grigoriev I.V."/>
            <person name="Vagvolgyi C."/>
            <person name="Papp T."/>
            <person name="Martin F.M."/>
            <person name="Miettinen O."/>
            <person name="Hibbett D.S."/>
            <person name="Nagy L.G."/>
        </authorList>
    </citation>
    <scope>NUCLEOTIDE SEQUENCE [LARGE SCALE GENOMIC DNA]</scope>
    <source>
        <strain evidence="1 2">NL-1719</strain>
    </source>
</reference>
<keyword evidence="2" id="KW-1185">Reference proteome</keyword>
<accession>A0ACD3AWT8</accession>
<dbReference type="EMBL" id="ML208323">
    <property type="protein sequence ID" value="TFK69822.1"/>
    <property type="molecule type" value="Genomic_DNA"/>
</dbReference>
<protein>
    <submittedName>
        <fullName evidence="1">Uncharacterized protein</fullName>
    </submittedName>
</protein>
<evidence type="ECO:0000313" key="1">
    <source>
        <dbReference type="EMBL" id="TFK69822.1"/>
    </source>
</evidence>
<organism evidence="1 2">
    <name type="scientific">Pluteus cervinus</name>
    <dbReference type="NCBI Taxonomy" id="181527"/>
    <lineage>
        <taxon>Eukaryota</taxon>
        <taxon>Fungi</taxon>
        <taxon>Dikarya</taxon>
        <taxon>Basidiomycota</taxon>
        <taxon>Agaricomycotina</taxon>
        <taxon>Agaricomycetes</taxon>
        <taxon>Agaricomycetidae</taxon>
        <taxon>Agaricales</taxon>
        <taxon>Pluteineae</taxon>
        <taxon>Pluteaceae</taxon>
        <taxon>Pluteus</taxon>
    </lineage>
</organism>